<proteinExistence type="predicted"/>
<accession>A0ACA9L1J0</accession>
<comment type="caution">
    <text evidence="1">The sequence shown here is derived from an EMBL/GenBank/DDBJ whole genome shotgun (WGS) entry which is preliminary data.</text>
</comment>
<evidence type="ECO:0000313" key="1">
    <source>
        <dbReference type="EMBL" id="CAG8502241.1"/>
    </source>
</evidence>
<protein>
    <submittedName>
        <fullName evidence="1">6221_t:CDS:1</fullName>
    </submittedName>
</protein>
<name>A0ACA9L1J0_9GLOM</name>
<reference evidence="1" key="1">
    <citation type="submission" date="2021-06" db="EMBL/GenBank/DDBJ databases">
        <authorList>
            <person name="Kallberg Y."/>
            <person name="Tangrot J."/>
            <person name="Rosling A."/>
        </authorList>
    </citation>
    <scope>NUCLEOTIDE SEQUENCE</scope>
    <source>
        <strain evidence="1">MA461A</strain>
    </source>
</reference>
<organism evidence="1 2">
    <name type="scientific">Racocetra persica</name>
    <dbReference type="NCBI Taxonomy" id="160502"/>
    <lineage>
        <taxon>Eukaryota</taxon>
        <taxon>Fungi</taxon>
        <taxon>Fungi incertae sedis</taxon>
        <taxon>Mucoromycota</taxon>
        <taxon>Glomeromycotina</taxon>
        <taxon>Glomeromycetes</taxon>
        <taxon>Diversisporales</taxon>
        <taxon>Gigasporaceae</taxon>
        <taxon>Racocetra</taxon>
    </lineage>
</organism>
<sequence>MESEDNSRPAEEQLVNISQSDQNSAKAIDTPAVEQIFRDWEKFDLFISLYAKTQNFVSVIRGSEYDKGEEDDETTSNCSSSNKENFIEIEDPVVHARRGAPKRKRFKGFHELDGKKKPSVKKHSNAQKSRKPTQCQQCQNTGHNKAGCEAWYKRQGVPYSY</sequence>
<gene>
    <name evidence="1" type="ORF">RPERSI_LOCUS1876</name>
</gene>
<keyword evidence="2" id="KW-1185">Reference proteome</keyword>
<evidence type="ECO:0000313" key="2">
    <source>
        <dbReference type="Proteomes" id="UP000789920"/>
    </source>
</evidence>
<dbReference type="Proteomes" id="UP000789920">
    <property type="component" value="Unassembled WGS sequence"/>
</dbReference>
<dbReference type="EMBL" id="CAJVQC010001885">
    <property type="protein sequence ID" value="CAG8502241.1"/>
    <property type="molecule type" value="Genomic_DNA"/>
</dbReference>